<evidence type="ECO:0000256" key="14">
    <source>
        <dbReference type="RuleBase" id="RU361156"/>
    </source>
</evidence>
<dbReference type="PRINTS" id="PR00724">
    <property type="entry name" value="CRBOXYPTASEC"/>
</dbReference>
<comment type="function">
    <text evidence="13">Extracellular serine carboxypeptidase that contributes to pathogenicity.</text>
</comment>
<keyword evidence="6 14" id="KW-0121">Carboxypeptidase</keyword>
<comment type="subcellular location">
    <subcellularLocation>
        <location evidence="2">Cell membrane</location>
        <topology evidence="2">Lipid-anchor</topology>
        <topology evidence="2">GPI-anchor</topology>
    </subcellularLocation>
</comment>
<keyword evidence="5" id="KW-0472">Membrane</keyword>
<evidence type="ECO:0000256" key="9">
    <source>
        <dbReference type="ARBA" id="ARBA00022801"/>
    </source>
</evidence>
<dbReference type="GO" id="GO:0004185">
    <property type="term" value="F:serine-type carboxypeptidase activity"/>
    <property type="evidence" value="ECO:0007669"/>
    <property type="project" value="UniProtKB-UniRule"/>
</dbReference>
<keyword evidence="12" id="KW-0449">Lipoprotein</keyword>
<dbReference type="Gene3D" id="3.40.50.1820">
    <property type="entry name" value="alpha/beta hydrolase"/>
    <property type="match status" value="1"/>
</dbReference>
<keyword evidence="4" id="KW-1003">Cell membrane</keyword>
<evidence type="ECO:0000256" key="7">
    <source>
        <dbReference type="ARBA" id="ARBA00022670"/>
    </source>
</evidence>
<sequence length="558" mass="60999">THICETTPGVKSYSGYINIPADPKGGVPFDTHTFFWFFEARKNPKTAPLSLWLQGGPGSPSIPAALGENGPCFVKPDSKGTTLNPWSWNNEVNLLYIDQPVQTGFSYDKLINGIIDETLLPYNVTPVVPGAPAPKLNSTVLMGVFPSQDPKSTVSTASGAARIAWHFMQIWMKEFPVYKPKDNKFSIWTESYGGHYGPTFADYFTQQLASDKKAIPLRLDTLGIVNGCVDILTQMPSYPHMAYNNTYGLQVINETEYNAAVASFPQCRSLVETCRSLADAKDPEGTGSVAEVNKACSDAFGYCFKTMWSGVQSRGRNVFDITAMVPGSFPPKYASGYLNSKLIQEELGVPLNFSGLSTAVSNAFTATGDFVLGKNLAVLGKLVDQGVKVALMYGDRDYQCNWLGGEQISLAIASQTSPAFRKAGYAPIQIDDTHVGGYVRQHGRLSFSRVLGAGHETPWYQPETAYRIFHRVMFNTDVATGKVPVATDKEVAAYGTSGPADVFGIKNAMPVQPTSECYFWDIFETCTGAQTQMIRNGTAVLKDFVMVGYRVGDKTVYY</sequence>
<dbReference type="GO" id="GO:0000324">
    <property type="term" value="C:fungal-type vacuole"/>
    <property type="evidence" value="ECO:0007669"/>
    <property type="project" value="TreeGrafter"/>
</dbReference>
<evidence type="ECO:0000256" key="3">
    <source>
        <dbReference type="ARBA" id="ARBA00009431"/>
    </source>
</evidence>
<dbReference type="Proteomes" id="UP001239445">
    <property type="component" value="Unassembled WGS sequence"/>
</dbReference>
<keyword evidence="11" id="KW-0325">Glycoprotein</keyword>
<keyword evidence="16" id="KW-1185">Reference proteome</keyword>
<dbReference type="GO" id="GO:0098552">
    <property type="term" value="C:side of membrane"/>
    <property type="evidence" value="ECO:0007669"/>
    <property type="project" value="UniProtKB-KW"/>
</dbReference>
<dbReference type="InterPro" id="IPR018202">
    <property type="entry name" value="Ser_caboxypep_ser_AS"/>
</dbReference>
<accession>A0AAJ0F6S5</accession>
<comment type="similarity">
    <text evidence="3 14">Belongs to the peptidase S10 family.</text>
</comment>
<dbReference type="PANTHER" id="PTHR11802">
    <property type="entry name" value="SERINE PROTEASE FAMILY S10 SERINE CARBOXYPEPTIDASE"/>
    <property type="match status" value="1"/>
</dbReference>
<evidence type="ECO:0000313" key="16">
    <source>
        <dbReference type="Proteomes" id="UP001239445"/>
    </source>
</evidence>
<evidence type="ECO:0000313" key="15">
    <source>
        <dbReference type="EMBL" id="KAK1750434.1"/>
    </source>
</evidence>
<keyword evidence="10" id="KW-0843">Virulence</keyword>
<keyword evidence="7 14" id="KW-0645">Protease</keyword>
<keyword evidence="8" id="KW-0732">Signal</keyword>
<gene>
    <name evidence="15" type="ORF">QBC47DRAFT_310017</name>
</gene>
<comment type="catalytic activity">
    <reaction evidence="1">
        <text>Preferential release of a C-terminal arginine or lysine residue.</text>
        <dbReference type="EC" id="3.4.16.6"/>
    </reaction>
</comment>
<evidence type="ECO:0000256" key="4">
    <source>
        <dbReference type="ARBA" id="ARBA00022475"/>
    </source>
</evidence>
<evidence type="ECO:0000256" key="6">
    <source>
        <dbReference type="ARBA" id="ARBA00022645"/>
    </source>
</evidence>
<evidence type="ECO:0000256" key="11">
    <source>
        <dbReference type="ARBA" id="ARBA00023180"/>
    </source>
</evidence>
<organism evidence="15 16">
    <name type="scientific">Echria macrotheca</name>
    <dbReference type="NCBI Taxonomy" id="438768"/>
    <lineage>
        <taxon>Eukaryota</taxon>
        <taxon>Fungi</taxon>
        <taxon>Dikarya</taxon>
        <taxon>Ascomycota</taxon>
        <taxon>Pezizomycotina</taxon>
        <taxon>Sordariomycetes</taxon>
        <taxon>Sordariomycetidae</taxon>
        <taxon>Sordariales</taxon>
        <taxon>Schizotheciaceae</taxon>
        <taxon>Echria</taxon>
    </lineage>
</organism>
<keyword evidence="9 14" id="KW-0378">Hydrolase</keyword>
<evidence type="ECO:0000256" key="10">
    <source>
        <dbReference type="ARBA" id="ARBA00023026"/>
    </source>
</evidence>
<dbReference type="GO" id="GO:0005886">
    <property type="term" value="C:plasma membrane"/>
    <property type="evidence" value="ECO:0007669"/>
    <property type="project" value="UniProtKB-SubCell"/>
</dbReference>
<dbReference type="InterPro" id="IPR029058">
    <property type="entry name" value="AB_hydrolase_fold"/>
</dbReference>
<feature type="non-terminal residue" evidence="15">
    <location>
        <position position="1"/>
    </location>
</feature>
<dbReference type="GO" id="GO:0006508">
    <property type="term" value="P:proteolysis"/>
    <property type="evidence" value="ECO:0007669"/>
    <property type="project" value="UniProtKB-KW"/>
</dbReference>
<protein>
    <recommendedName>
        <fullName evidence="14">Carboxypeptidase</fullName>
        <ecNumber evidence="14">3.4.16.-</ecNumber>
    </recommendedName>
</protein>
<dbReference type="EMBL" id="MU839847">
    <property type="protein sequence ID" value="KAK1750434.1"/>
    <property type="molecule type" value="Genomic_DNA"/>
</dbReference>
<dbReference type="Pfam" id="PF00450">
    <property type="entry name" value="Peptidase_S10"/>
    <property type="match status" value="1"/>
</dbReference>
<dbReference type="AlphaFoldDB" id="A0AAJ0F6S5"/>
<dbReference type="PANTHER" id="PTHR11802:SF189">
    <property type="entry name" value="CARBOXYPEPTIDASE"/>
    <property type="match status" value="1"/>
</dbReference>
<evidence type="ECO:0000256" key="13">
    <source>
        <dbReference type="ARBA" id="ARBA00037356"/>
    </source>
</evidence>
<evidence type="ECO:0000256" key="12">
    <source>
        <dbReference type="ARBA" id="ARBA00023288"/>
    </source>
</evidence>
<keyword evidence="5" id="KW-0336">GPI-anchor</keyword>
<dbReference type="PROSITE" id="PS00131">
    <property type="entry name" value="CARBOXYPEPT_SER_SER"/>
    <property type="match status" value="1"/>
</dbReference>
<evidence type="ECO:0000256" key="8">
    <source>
        <dbReference type="ARBA" id="ARBA00022729"/>
    </source>
</evidence>
<dbReference type="InterPro" id="IPR001563">
    <property type="entry name" value="Peptidase_S10"/>
</dbReference>
<reference evidence="15" key="1">
    <citation type="submission" date="2023-06" db="EMBL/GenBank/DDBJ databases">
        <title>Genome-scale phylogeny and comparative genomics of the fungal order Sordariales.</title>
        <authorList>
            <consortium name="Lawrence Berkeley National Laboratory"/>
            <person name="Hensen N."/>
            <person name="Bonometti L."/>
            <person name="Westerberg I."/>
            <person name="Brannstrom I.O."/>
            <person name="Guillou S."/>
            <person name="Cros-Aarteil S."/>
            <person name="Calhoun S."/>
            <person name="Haridas S."/>
            <person name="Kuo A."/>
            <person name="Mondo S."/>
            <person name="Pangilinan J."/>
            <person name="Riley R."/>
            <person name="Labutti K."/>
            <person name="Andreopoulos B."/>
            <person name="Lipzen A."/>
            <person name="Chen C."/>
            <person name="Yanf M."/>
            <person name="Daum C."/>
            <person name="Ng V."/>
            <person name="Clum A."/>
            <person name="Steindorff A."/>
            <person name="Ohm R."/>
            <person name="Martin F."/>
            <person name="Silar P."/>
            <person name="Natvig D."/>
            <person name="Lalanne C."/>
            <person name="Gautier V."/>
            <person name="Ament-Velasquez S.L."/>
            <person name="Kruys A."/>
            <person name="Hutchinson M.I."/>
            <person name="Powell A.J."/>
            <person name="Barry K."/>
            <person name="Miller A.N."/>
            <person name="Grigoriev I.V."/>
            <person name="Debuchy R."/>
            <person name="Gladieux P."/>
            <person name="Thoren M.H."/>
            <person name="Johannesson H."/>
        </authorList>
    </citation>
    <scope>NUCLEOTIDE SEQUENCE</scope>
    <source>
        <strain evidence="15">PSN4</strain>
    </source>
</reference>
<proteinExistence type="inferred from homology"/>
<comment type="caution">
    <text evidence="15">The sequence shown here is derived from an EMBL/GenBank/DDBJ whole genome shotgun (WGS) entry which is preliminary data.</text>
</comment>
<name>A0AAJ0F6S5_9PEZI</name>
<dbReference type="EC" id="3.4.16.-" evidence="14"/>
<evidence type="ECO:0000256" key="2">
    <source>
        <dbReference type="ARBA" id="ARBA00004609"/>
    </source>
</evidence>
<evidence type="ECO:0000256" key="5">
    <source>
        <dbReference type="ARBA" id="ARBA00022622"/>
    </source>
</evidence>
<dbReference type="SUPFAM" id="SSF53474">
    <property type="entry name" value="alpha/beta-Hydrolases"/>
    <property type="match status" value="1"/>
</dbReference>
<evidence type="ECO:0000256" key="1">
    <source>
        <dbReference type="ARBA" id="ARBA00001003"/>
    </source>
</evidence>